<comment type="caution">
    <text evidence="2">The sequence shown here is derived from an EMBL/GenBank/DDBJ whole genome shotgun (WGS) entry which is preliminary data.</text>
</comment>
<dbReference type="Proteomes" id="UP000632125">
    <property type="component" value="Unassembled WGS sequence"/>
</dbReference>
<keyword evidence="3" id="KW-1185">Reference proteome</keyword>
<dbReference type="EMBL" id="JACXIY010000004">
    <property type="protein sequence ID" value="MBD2867737.1"/>
    <property type="molecule type" value="Genomic_DNA"/>
</dbReference>
<accession>A0A927H4U1</accession>
<protein>
    <recommendedName>
        <fullName evidence="1">YqbQ/XkdQ domain-containing protein</fullName>
    </recommendedName>
</protein>
<sequence>MSWNVQYRSEKESVYLDPIVKSVKWSGDGKQASRKLVVELSNSENLRDRLIAIEKGSELRLLVDEKKELFRGVIFSDSINAGGQMTVTAYDENIYLTKNKDTKIFRNQTASDIVKRLCNEFSLPIGEIHDTGFVIPKLIFRDKTLYEMMVMSLTVSEKQNGKRFFVASKEGKLQLLARKEQEAKWVLENGVNLLDASYSQSIEELRTQIKVAGGDSKKKEQTASAKDQELIKRFGVMQHLEKPEQDMTKSQMEQLAKQLLKDMGTIDDEALIECLGIDEVVSGSAVYVKESVTGIVGGYYVSSDEHTFEQGSHRMSLTLSATDDLPKMEYKEPKGG</sequence>
<evidence type="ECO:0000259" key="1">
    <source>
        <dbReference type="Pfam" id="PF24032"/>
    </source>
</evidence>
<gene>
    <name evidence="2" type="ORF">IDH41_04040</name>
</gene>
<dbReference type="RefSeq" id="WP_190858526.1">
    <property type="nucleotide sequence ID" value="NZ_JACXIY010000004.1"/>
</dbReference>
<reference evidence="2" key="1">
    <citation type="submission" date="2020-09" db="EMBL/GenBank/DDBJ databases">
        <title>A novel bacterium of genus Paenibacillus, isolated from South China Sea.</title>
        <authorList>
            <person name="Huang H."/>
            <person name="Mo K."/>
            <person name="Hu Y."/>
        </authorList>
    </citation>
    <scope>NUCLEOTIDE SEQUENCE</scope>
    <source>
        <strain evidence="2">IB182493</strain>
    </source>
</reference>
<proteinExistence type="predicted"/>
<evidence type="ECO:0000313" key="2">
    <source>
        <dbReference type="EMBL" id="MBD2867737.1"/>
    </source>
</evidence>
<dbReference type="Pfam" id="PF24032">
    <property type="entry name" value="YQBQ"/>
    <property type="match status" value="1"/>
</dbReference>
<dbReference type="InterPro" id="IPR056937">
    <property type="entry name" value="YqbQ/XkdQ"/>
</dbReference>
<dbReference type="SUPFAM" id="SSF69279">
    <property type="entry name" value="Phage tail proteins"/>
    <property type="match status" value="1"/>
</dbReference>
<evidence type="ECO:0000313" key="3">
    <source>
        <dbReference type="Proteomes" id="UP000632125"/>
    </source>
</evidence>
<name>A0A927H4U1_9BACL</name>
<feature type="domain" description="YqbQ/XkdQ" evidence="1">
    <location>
        <begin position="23"/>
        <end position="319"/>
    </location>
</feature>
<organism evidence="2 3">
    <name type="scientific">Paenibacillus arenilitoris</name>
    <dbReference type="NCBI Taxonomy" id="2772299"/>
    <lineage>
        <taxon>Bacteria</taxon>
        <taxon>Bacillati</taxon>
        <taxon>Bacillota</taxon>
        <taxon>Bacilli</taxon>
        <taxon>Bacillales</taxon>
        <taxon>Paenibacillaceae</taxon>
        <taxon>Paenibacillus</taxon>
    </lineage>
</organism>
<dbReference type="AlphaFoldDB" id="A0A927H4U1"/>